<reference evidence="1 2" key="1">
    <citation type="journal article" date="2015" name="Genome Biol.">
        <title>Comparative genomics of Steinernema reveals deeply conserved gene regulatory networks.</title>
        <authorList>
            <person name="Dillman A.R."/>
            <person name="Macchietto M."/>
            <person name="Porter C.F."/>
            <person name="Rogers A."/>
            <person name="Williams B."/>
            <person name="Antoshechkin I."/>
            <person name="Lee M.M."/>
            <person name="Goodwin Z."/>
            <person name="Lu X."/>
            <person name="Lewis E.E."/>
            <person name="Goodrich-Blair H."/>
            <person name="Stock S.P."/>
            <person name="Adams B.J."/>
            <person name="Sternberg P.W."/>
            <person name="Mortazavi A."/>
        </authorList>
    </citation>
    <scope>NUCLEOTIDE SEQUENCE [LARGE SCALE GENOMIC DNA]</scope>
    <source>
        <strain evidence="1 2">ALL</strain>
    </source>
</reference>
<reference evidence="1 2" key="2">
    <citation type="journal article" date="2019" name="G3 (Bethesda)">
        <title>Hybrid Assembly of the Genome of the Entomopathogenic Nematode Steinernema carpocapsae Identifies the X-Chromosome.</title>
        <authorList>
            <person name="Serra L."/>
            <person name="Macchietto M."/>
            <person name="Macias-Munoz A."/>
            <person name="McGill C.J."/>
            <person name="Rodriguez I.M."/>
            <person name="Rodriguez B."/>
            <person name="Murad R."/>
            <person name="Mortazavi A."/>
        </authorList>
    </citation>
    <scope>NUCLEOTIDE SEQUENCE [LARGE SCALE GENOMIC DNA]</scope>
    <source>
        <strain evidence="1 2">ALL</strain>
    </source>
</reference>
<dbReference type="Proteomes" id="UP000298663">
    <property type="component" value="Unassembled WGS sequence"/>
</dbReference>
<evidence type="ECO:0000313" key="2">
    <source>
        <dbReference type="Proteomes" id="UP000298663"/>
    </source>
</evidence>
<dbReference type="EMBL" id="AZBU02000004">
    <property type="protein sequence ID" value="TKR82469.1"/>
    <property type="molecule type" value="Genomic_DNA"/>
</dbReference>
<gene>
    <name evidence="1" type="ORF">L596_016189</name>
</gene>
<protein>
    <submittedName>
        <fullName evidence="1">Uncharacterized protein</fullName>
    </submittedName>
</protein>
<dbReference type="AlphaFoldDB" id="A0A4U5NH96"/>
<proteinExistence type="predicted"/>
<keyword evidence="2" id="KW-1185">Reference proteome</keyword>
<comment type="caution">
    <text evidence="1">The sequence shown here is derived from an EMBL/GenBank/DDBJ whole genome shotgun (WGS) entry which is preliminary data.</text>
</comment>
<organism evidence="1 2">
    <name type="scientific">Steinernema carpocapsae</name>
    <name type="common">Entomopathogenic nematode</name>
    <dbReference type="NCBI Taxonomy" id="34508"/>
    <lineage>
        <taxon>Eukaryota</taxon>
        <taxon>Metazoa</taxon>
        <taxon>Ecdysozoa</taxon>
        <taxon>Nematoda</taxon>
        <taxon>Chromadorea</taxon>
        <taxon>Rhabditida</taxon>
        <taxon>Tylenchina</taxon>
        <taxon>Panagrolaimomorpha</taxon>
        <taxon>Strongyloidoidea</taxon>
        <taxon>Steinernematidae</taxon>
        <taxon>Steinernema</taxon>
    </lineage>
</organism>
<evidence type="ECO:0000313" key="1">
    <source>
        <dbReference type="EMBL" id="TKR82469.1"/>
    </source>
</evidence>
<sequence>MSVFCTSKFQISTENHNIQEQGAKDYREPCISINDTIFCGIGKRVSEAGSTSTAEEGINTTVETMLRVATRRFCFLR</sequence>
<accession>A0A4U5NH96</accession>
<name>A0A4U5NH96_STECR</name>